<dbReference type="InterPro" id="IPR000073">
    <property type="entry name" value="AB_hydrolase_1"/>
</dbReference>
<gene>
    <name evidence="3" type="ORF">K491DRAFT_607956</name>
</gene>
<feature type="transmembrane region" description="Helical" evidence="1">
    <location>
        <begin position="43"/>
        <end position="61"/>
    </location>
</feature>
<name>A0A6A6STN6_9PLEO</name>
<dbReference type="Proteomes" id="UP000799324">
    <property type="component" value="Unassembled WGS sequence"/>
</dbReference>
<dbReference type="PANTHER" id="PTHR37471">
    <property type="entry name" value="UNNAMED PRODUCT"/>
    <property type="match status" value="1"/>
</dbReference>
<evidence type="ECO:0000259" key="2">
    <source>
        <dbReference type="Pfam" id="PF00561"/>
    </source>
</evidence>
<evidence type="ECO:0000313" key="4">
    <source>
        <dbReference type="Proteomes" id="UP000799324"/>
    </source>
</evidence>
<dbReference type="EMBL" id="MU004440">
    <property type="protein sequence ID" value="KAF2650922.1"/>
    <property type="molecule type" value="Genomic_DNA"/>
</dbReference>
<keyword evidence="1" id="KW-0812">Transmembrane</keyword>
<feature type="transmembrane region" description="Helical" evidence="1">
    <location>
        <begin position="6"/>
        <end position="31"/>
    </location>
</feature>
<keyword evidence="4" id="KW-1185">Reference proteome</keyword>
<accession>A0A6A6STN6</accession>
<evidence type="ECO:0000313" key="3">
    <source>
        <dbReference type="EMBL" id="KAF2650922.1"/>
    </source>
</evidence>
<keyword evidence="1" id="KW-1133">Transmembrane helix</keyword>
<evidence type="ECO:0000256" key="1">
    <source>
        <dbReference type="SAM" id="Phobius"/>
    </source>
</evidence>
<proteinExistence type="predicted"/>
<feature type="domain" description="AB hydrolase-1" evidence="2">
    <location>
        <begin position="247"/>
        <end position="358"/>
    </location>
</feature>
<dbReference type="Gene3D" id="3.40.50.1820">
    <property type="entry name" value="alpha/beta hydrolase"/>
    <property type="match status" value="1"/>
</dbReference>
<dbReference type="SUPFAM" id="SSF53474">
    <property type="entry name" value="alpha/beta-Hydrolases"/>
    <property type="match status" value="1"/>
</dbReference>
<dbReference type="AlphaFoldDB" id="A0A6A6STN6"/>
<dbReference type="InterPro" id="IPR029058">
    <property type="entry name" value="AB_hydrolase_fold"/>
</dbReference>
<dbReference type="PANTHER" id="PTHR37471:SF1">
    <property type="entry name" value="AB HYDROLASE-1 DOMAIN-CONTAINING PROTEIN"/>
    <property type="match status" value="1"/>
</dbReference>
<feature type="transmembrane region" description="Helical" evidence="1">
    <location>
        <begin position="178"/>
        <end position="197"/>
    </location>
</feature>
<dbReference type="Pfam" id="PF00561">
    <property type="entry name" value="Abhydrolase_1"/>
    <property type="match status" value="1"/>
</dbReference>
<protein>
    <recommendedName>
        <fullName evidence="2">AB hydrolase-1 domain-containing protein</fullName>
    </recommendedName>
</protein>
<sequence>MIGTSIWNYIFIRACISFLHWIAPLSILWCLVSQFYSPFRAHWVVQTWATLEAAFYLLVYYPRKLYLQRAASHPTTIYRERRRVLFQRCHRNISDPERYLTKWFRDAPVSEIKRENIKEFFRWGFLNTGEPSAIEGEELEEYISTFEGLLKRRFEPGRGNAVSLRLTLDKVDMLHRSLTWYLCVSFVDTLASCWLYYHSFKLHRTSLSRFFTVFPFRPLTILSQHRSPAKTLSYWHHPHTSKRRLPILFIHGIGIGLYPYVNFLAELNSEGTNDSDGELGIIAIEIMSISFRITGQALGKDEMCEEIESILKKHGWDKFVLVSHSYGSVIATHLLHTPRIARKIDSMLFIDPVTFLLHLPDVAYNFICRKPTRANEHQLSYFASKDMGVSHSLSRRFFWSENILWKEDLRNHHVTVVLSGKDLIVNTEAVKKYLTEDKNMEPKKRRWNDGLWKGDGLDVLWFPALDHAQVFDKKITRMKLVNIVRNYGDPNKTR</sequence>
<keyword evidence="1" id="KW-0472">Membrane</keyword>
<reference evidence="3" key="1">
    <citation type="journal article" date="2020" name="Stud. Mycol.">
        <title>101 Dothideomycetes genomes: a test case for predicting lifestyles and emergence of pathogens.</title>
        <authorList>
            <person name="Haridas S."/>
            <person name="Albert R."/>
            <person name="Binder M."/>
            <person name="Bloem J."/>
            <person name="Labutti K."/>
            <person name="Salamov A."/>
            <person name="Andreopoulos B."/>
            <person name="Baker S."/>
            <person name="Barry K."/>
            <person name="Bills G."/>
            <person name="Bluhm B."/>
            <person name="Cannon C."/>
            <person name="Castanera R."/>
            <person name="Culley D."/>
            <person name="Daum C."/>
            <person name="Ezra D."/>
            <person name="Gonzalez J."/>
            <person name="Henrissat B."/>
            <person name="Kuo A."/>
            <person name="Liang C."/>
            <person name="Lipzen A."/>
            <person name="Lutzoni F."/>
            <person name="Magnuson J."/>
            <person name="Mondo S."/>
            <person name="Nolan M."/>
            <person name="Ohm R."/>
            <person name="Pangilinan J."/>
            <person name="Park H.-J."/>
            <person name="Ramirez L."/>
            <person name="Alfaro M."/>
            <person name="Sun H."/>
            <person name="Tritt A."/>
            <person name="Yoshinaga Y."/>
            <person name="Zwiers L.-H."/>
            <person name="Turgeon B."/>
            <person name="Goodwin S."/>
            <person name="Spatafora J."/>
            <person name="Crous P."/>
            <person name="Grigoriev I."/>
        </authorList>
    </citation>
    <scope>NUCLEOTIDE SEQUENCE</scope>
    <source>
        <strain evidence="3">CBS 122681</strain>
    </source>
</reference>
<organism evidence="3 4">
    <name type="scientific">Lophiostoma macrostomum CBS 122681</name>
    <dbReference type="NCBI Taxonomy" id="1314788"/>
    <lineage>
        <taxon>Eukaryota</taxon>
        <taxon>Fungi</taxon>
        <taxon>Dikarya</taxon>
        <taxon>Ascomycota</taxon>
        <taxon>Pezizomycotina</taxon>
        <taxon>Dothideomycetes</taxon>
        <taxon>Pleosporomycetidae</taxon>
        <taxon>Pleosporales</taxon>
        <taxon>Lophiostomataceae</taxon>
        <taxon>Lophiostoma</taxon>
    </lineage>
</organism>
<dbReference type="OrthoDB" id="6431331at2759"/>